<proteinExistence type="predicted"/>
<gene>
    <name evidence="1" type="ORF">H1P_3200003</name>
</gene>
<organism evidence="1 2">
    <name type="scientific">Hyella patelloides LEGE 07179</name>
    <dbReference type="NCBI Taxonomy" id="945734"/>
    <lineage>
        <taxon>Bacteria</taxon>
        <taxon>Bacillati</taxon>
        <taxon>Cyanobacteriota</taxon>
        <taxon>Cyanophyceae</taxon>
        <taxon>Pleurocapsales</taxon>
        <taxon>Hyellaceae</taxon>
        <taxon>Hyella</taxon>
    </lineage>
</organism>
<dbReference type="AlphaFoldDB" id="A0A563VV50"/>
<sequence>MASKNSSFQCGRGLEEIMQQINCKVGNAHSTLILFLCVANIF</sequence>
<accession>A0A563VV50</accession>
<keyword evidence="2" id="KW-1185">Reference proteome</keyword>
<dbReference type="EMBL" id="CAACVJ010000247">
    <property type="protein sequence ID" value="VEP15281.1"/>
    <property type="molecule type" value="Genomic_DNA"/>
</dbReference>
<evidence type="ECO:0000313" key="1">
    <source>
        <dbReference type="EMBL" id="VEP15281.1"/>
    </source>
</evidence>
<protein>
    <submittedName>
        <fullName evidence="1">Uncharacterized protein</fullName>
    </submittedName>
</protein>
<evidence type="ECO:0000313" key="2">
    <source>
        <dbReference type="Proteomes" id="UP000320055"/>
    </source>
</evidence>
<dbReference type="Proteomes" id="UP000320055">
    <property type="component" value="Unassembled WGS sequence"/>
</dbReference>
<reference evidence="1 2" key="1">
    <citation type="submission" date="2019-01" db="EMBL/GenBank/DDBJ databases">
        <authorList>
            <person name="Brito A."/>
        </authorList>
    </citation>
    <scope>NUCLEOTIDE SEQUENCE [LARGE SCALE GENOMIC DNA]</scope>
    <source>
        <strain evidence="1">1</strain>
    </source>
</reference>
<name>A0A563VV50_9CYAN</name>